<dbReference type="Proteomes" id="UP000503540">
    <property type="component" value="Chromosome"/>
</dbReference>
<evidence type="ECO:0000256" key="2">
    <source>
        <dbReference type="PROSITE-ProRule" id="PRU00703"/>
    </source>
</evidence>
<accession>A0A6G9YML8</accession>
<dbReference type="PROSITE" id="PS51371">
    <property type="entry name" value="CBS"/>
    <property type="match status" value="2"/>
</dbReference>
<dbReference type="Gene3D" id="3.10.580.10">
    <property type="entry name" value="CBS-domain"/>
    <property type="match status" value="1"/>
</dbReference>
<dbReference type="SMART" id="SM00116">
    <property type="entry name" value="CBS"/>
    <property type="match status" value="2"/>
</dbReference>
<dbReference type="PANTHER" id="PTHR43080:SF2">
    <property type="entry name" value="CBS DOMAIN-CONTAINING PROTEIN"/>
    <property type="match status" value="1"/>
</dbReference>
<dbReference type="KEGG" id="nah:F5544_32970"/>
<dbReference type="Pfam" id="PF00571">
    <property type="entry name" value="CBS"/>
    <property type="match status" value="2"/>
</dbReference>
<dbReference type="InterPro" id="IPR051257">
    <property type="entry name" value="Diverse_CBS-Domain"/>
</dbReference>
<evidence type="ECO:0000256" key="1">
    <source>
        <dbReference type="ARBA" id="ARBA00023122"/>
    </source>
</evidence>
<dbReference type="EMBL" id="CP046172">
    <property type="protein sequence ID" value="QIS14431.1"/>
    <property type="molecule type" value="Genomic_DNA"/>
</dbReference>
<keyword evidence="1 2" id="KW-0129">CBS domain</keyword>
<dbReference type="InterPro" id="IPR000644">
    <property type="entry name" value="CBS_dom"/>
</dbReference>
<dbReference type="SUPFAM" id="SSF54631">
    <property type="entry name" value="CBS-domain pair"/>
    <property type="match status" value="1"/>
</dbReference>
<dbReference type="AlphaFoldDB" id="A0A6G9YML8"/>
<dbReference type="CDD" id="cd04622">
    <property type="entry name" value="CBS_pair_HRP1_like"/>
    <property type="match status" value="1"/>
</dbReference>
<feature type="domain" description="CBS" evidence="3">
    <location>
        <begin position="14"/>
        <end position="71"/>
    </location>
</feature>
<proteinExistence type="predicted"/>
<evidence type="ECO:0000313" key="5">
    <source>
        <dbReference type="Proteomes" id="UP000503540"/>
    </source>
</evidence>
<sequence length="145" mass="15482">MARRYPMTTARDLMTEGVKCVRSSDSVVDAARLMRDLNVGALPICGEDNRLKGMLTDRDIVVKVIAERKDPTGVHASELAEGTPVTVQVDDDAGQVLSTMKQHQVRRVPVLDGNQLVGIVAQADVANALGNTDTGGLVEDISKNG</sequence>
<evidence type="ECO:0000259" key="3">
    <source>
        <dbReference type="PROSITE" id="PS51371"/>
    </source>
</evidence>
<protein>
    <submittedName>
        <fullName evidence="4">CBS domain-containing protein</fullName>
    </submittedName>
</protein>
<evidence type="ECO:0000313" key="4">
    <source>
        <dbReference type="EMBL" id="QIS14431.1"/>
    </source>
</evidence>
<dbReference type="InterPro" id="IPR046342">
    <property type="entry name" value="CBS_dom_sf"/>
</dbReference>
<organism evidence="4 5">
    <name type="scientific">Nocardia arthritidis</name>
    <dbReference type="NCBI Taxonomy" id="228602"/>
    <lineage>
        <taxon>Bacteria</taxon>
        <taxon>Bacillati</taxon>
        <taxon>Actinomycetota</taxon>
        <taxon>Actinomycetes</taxon>
        <taxon>Mycobacteriales</taxon>
        <taxon>Nocardiaceae</taxon>
        <taxon>Nocardia</taxon>
    </lineage>
</organism>
<feature type="domain" description="CBS" evidence="3">
    <location>
        <begin position="79"/>
        <end position="135"/>
    </location>
</feature>
<gene>
    <name evidence="4" type="ORF">F5544_32970</name>
</gene>
<keyword evidence="5" id="KW-1185">Reference proteome</keyword>
<dbReference type="PANTHER" id="PTHR43080">
    <property type="entry name" value="CBS DOMAIN-CONTAINING PROTEIN CBSX3, MITOCHONDRIAL"/>
    <property type="match status" value="1"/>
</dbReference>
<name>A0A6G9YML8_9NOCA</name>
<reference evidence="4 5" key="1">
    <citation type="journal article" date="2019" name="ACS Chem. Biol.">
        <title>Identification and Mobilization of a Cryptic Antibiotic Biosynthesis Gene Locus from a Human-Pathogenic Nocardia Isolate.</title>
        <authorList>
            <person name="Herisse M."/>
            <person name="Ishida K."/>
            <person name="Porter J.L."/>
            <person name="Howden B."/>
            <person name="Hertweck C."/>
            <person name="Stinear T.P."/>
            <person name="Pidot S.J."/>
        </authorList>
    </citation>
    <scope>NUCLEOTIDE SEQUENCE [LARGE SCALE GENOMIC DNA]</scope>
    <source>
        <strain evidence="4 5">AUSMDU00012717</strain>
    </source>
</reference>